<name>A0A9P4LUB8_9PEZI</name>
<evidence type="ECO:0000256" key="1">
    <source>
        <dbReference type="ARBA" id="ARBA00022801"/>
    </source>
</evidence>
<gene>
    <name evidence="2" type="ORF">K490DRAFT_48573</name>
</gene>
<evidence type="ECO:0000313" key="2">
    <source>
        <dbReference type="EMBL" id="KAF2084692.1"/>
    </source>
</evidence>
<keyword evidence="3" id="KW-1185">Reference proteome</keyword>
<reference evidence="2" key="1">
    <citation type="journal article" date="2020" name="Stud. Mycol.">
        <title>101 Dothideomycetes genomes: a test case for predicting lifestyles and emergence of pathogens.</title>
        <authorList>
            <person name="Haridas S."/>
            <person name="Albert R."/>
            <person name="Binder M."/>
            <person name="Bloem J."/>
            <person name="Labutti K."/>
            <person name="Salamov A."/>
            <person name="Andreopoulos B."/>
            <person name="Baker S."/>
            <person name="Barry K."/>
            <person name="Bills G."/>
            <person name="Bluhm B."/>
            <person name="Cannon C."/>
            <person name="Castanera R."/>
            <person name="Culley D."/>
            <person name="Daum C."/>
            <person name="Ezra D."/>
            <person name="Gonzalez J."/>
            <person name="Henrissat B."/>
            <person name="Kuo A."/>
            <person name="Liang C."/>
            <person name="Lipzen A."/>
            <person name="Lutzoni F."/>
            <person name="Magnuson J."/>
            <person name="Mondo S."/>
            <person name="Nolan M."/>
            <person name="Ohm R."/>
            <person name="Pangilinan J."/>
            <person name="Park H.-J."/>
            <person name="Ramirez L."/>
            <person name="Alfaro M."/>
            <person name="Sun H."/>
            <person name="Tritt A."/>
            <person name="Yoshinaga Y."/>
            <person name="Zwiers L.-H."/>
            <person name="Turgeon B."/>
            <person name="Goodwin S."/>
            <person name="Spatafora J."/>
            <person name="Crous P."/>
            <person name="Grigoriev I."/>
        </authorList>
    </citation>
    <scope>NUCLEOTIDE SEQUENCE</scope>
    <source>
        <strain evidence="2">CBS 121410</strain>
    </source>
</reference>
<dbReference type="AlphaFoldDB" id="A0A9P4LUB8"/>
<sequence length="432" mass="48603">MHSFFSSPFFNFELTRILGTAPFGGCQISEFLEAVGEIKKHDSESWYRAWIKQAEKAEAFAANSAMNGHHTLAREAYLRASNYFRAAPYMLRFPDPRILPCSSRAVQSFKEATGYFEGQVIELEIPYEDGYSLPGYLFLPPQSKRLPNQKAPVLINCGGADSTKEELYFMNGIAGTELGYAVLLFDGPGQGITLKKHEIYMRPDFEIVIARVLDHLPVLATQHPNLQLDLARTAVAGTSLGAYFALRAATLHSVAACVAIDPFYSMWDLAMTRMPRWYAQLWIDGYIPDSVFNWSCYTHMRVDFPSGWEFSLSMWMMHKASPADLLREFRRYSLRDQKTGEELLHGVTCPVLVAGAPHSVYASPEQSTLKIAKLLRNVPENEKEIWLPQSAGEGSLTGKVGAWDKLAAKTFEFLDKQLGVERSSKRVDEVLQ</sequence>
<dbReference type="EMBL" id="ML978738">
    <property type="protein sequence ID" value="KAF2084692.1"/>
    <property type="molecule type" value="Genomic_DNA"/>
</dbReference>
<dbReference type="Proteomes" id="UP000799776">
    <property type="component" value="Unassembled WGS sequence"/>
</dbReference>
<protein>
    <submittedName>
        <fullName evidence="2">Alpha/beta-hydrolase</fullName>
    </submittedName>
</protein>
<dbReference type="PANTHER" id="PTHR22946:SF13">
    <property type="entry name" value="ALPHA_BETA HYDROLASE PSOB"/>
    <property type="match status" value="1"/>
</dbReference>
<keyword evidence="1" id="KW-0378">Hydrolase</keyword>
<dbReference type="OrthoDB" id="249703at2759"/>
<dbReference type="Pfam" id="PF06500">
    <property type="entry name" value="FrsA-like"/>
    <property type="match status" value="1"/>
</dbReference>
<dbReference type="Gene3D" id="3.40.50.1820">
    <property type="entry name" value="alpha/beta hydrolase"/>
    <property type="match status" value="1"/>
</dbReference>
<dbReference type="PANTHER" id="PTHR22946">
    <property type="entry name" value="DIENELACTONE HYDROLASE DOMAIN-CONTAINING PROTEIN-RELATED"/>
    <property type="match status" value="1"/>
</dbReference>
<dbReference type="InterPro" id="IPR050261">
    <property type="entry name" value="FrsA_esterase"/>
</dbReference>
<dbReference type="SUPFAM" id="SSF53474">
    <property type="entry name" value="alpha/beta-Hydrolases"/>
    <property type="match status" value="1"/>
</dbReference>
<accession>A0A9P4LUB8</accession>
<dbReference type="InterPro" id="IPR010520">
    <property type="entry name" value="FrsA-like"/>
</dbReference>
<dbReference type="GO" id="GO:0016787">
    <property type="term" value="F:hydrolase activity"/>
    <property type="evidence" value="ECO:0007669"/>
    <property type="project" value="UniProtKB-KW"/>
</dbReference>
<dbReference type="Gene3D" id="1.20.1440.110">
    <property type="entry name" value="acylaminoacyl peptidase"/>
    <property type="match status" value="1"/>
</dbReference>
<proteinExistence type="predicted"/>
<organism evidence="2 3">
    <name type="scientific">Saccharata proteae CBS 121410</name>
    <dbReference type="NCBI Taxonomy" id="1314787"/>
    <lineage>
        <taxon>Eukaryota</taxon>
        <taxon>Fungi</taxon>
        <taxon>Dikarya</taxon>
        <taxon>Ascomycota</taxon>
        <taxon>Pezizomycotina</taxon>
        <taxon>Dothideomycetes</taxon>
        <taxon>Dothideomycetes incertae sedis</taxon>
        <taxon>Botryosphaeriales</taxon>
        <taxon>Saccharataceae</taxon>
        <taxon>Saccharata</taxon>
    </lineage>
</organism>
<comment type="caution">
    <text evidence="2">The sequence shown here is derived from an EMBL/GenBank/DDBJ whole genome shotgun (WGS) entry which is preliminary data.</text>
</comment>
<dbReference type="InterPro" id="IPR029058">
    <property type="entry name" value="AB_hydrolase_fold"/>
</dbReference>
<evidence type="ECO:0000313" key="3">
    <source>
        <dbReference type="Proteomes" id="UP000799776"/>
    </source>
</evidence>